<evidence type="ECO:0000313" key="9">
    <source>
        <dbReference type="Proteomes" id="UP001255246"/>
    </source>
</evidence>
<dbReference type="InterPro" id="IPR027417">
    <property type="entry name" value="P-loop_NTPase"/>
</dbReference>
<evidence type="ECO:0000256" key="2">
    <source>
        <dbReference type="ARBA" id="ARBA00022679"/>
    </source>
</evidence>
<keyword evidence="9" id="KW-1185">Reference proteome</keyword>
<keyword evidence="7" id="KW-0460">Magnesium</keyword>
<dbReference type="PANTHER" id="PTHR21087">
    <property type="entry name" value="SHIKIMATE KINASE"/>
    <property type="match status" value="1"/>
</dbReference>
<dbReference type="InterPro" id="IPR000623">
    <property type="entry name" value="Shikimate_kinase/TSH1"/>
</dbReference>
<keyword evidence="4 7" id="KW-0418">Kinase</keyword>
<keyword evidence="6 7" id="KW-0057">Aromatic amino acid biosynthesis</keyword>
<evidence type="ECO:0000256" key="6">
    <source>
        <dbReference type="ARBA" id="ARBA00023141"/>
    </source>
</evidence>
<keyword evidence="2 7" id="KW-0808">Transferase</keyword>
<dbReference type="EC" id="2.7.1.71" evidence="7"/>
<gene>
    <name evidence="7" type="primary">aroK</name>
    <name evidence="8" type="ORF">RM706_14880</name>
</gene>
<evidence type="ECO:0000313" key="8">
    <source>
        <dbReference type="EMBL" id="MDT0608328.1"/>
    </source>
</evidence>
<evidence type="ECO:0000256" key="4">
    <source>
        <dbReference type="ARBA" id="ARBA00022777"/>
    </source>
</evidence>
<reference evidence="8 9" key="1">
    <citation type="submission" date="2023-09" db="EMBL/GenBank/DDBJ databases">
        <authorList>
            <person name="Rey-Velasco X."/>
        </authorList>
    </citation>
    <scope>NUCLEOTIDE SEQUENCE [LARGE SCALE GENOMIC DNA]</scope>
    <source>
        <strain evidence="8 9">F388</strain>
    </source>
</reference>
<accession>A0ABU3AEI4</accession>
<proteinExistence type="inferred from homology"/>
<evidence type="ECO:0000256" key="5">
    <source>
        <dbReference type="ARBA" id="ARBA00022840"/>
    </source>
</evidence>
<dbReference type="RefSeq" id="WP_311352965.1">
    <property type="nucleotide sequence ID" value="NZ_JAVRHR010000003.1"/>
</dbReference>
<feature type="binding site" evidence="7">
    <location>
        <position position="60"/>
    </location>
    <ligand>
        <name>substrate</name>
    </ligand>
</feature>
<feature type="binding site" evidence="7">
    <location>
        <position position="18"/>
    </location>
    <ligand>
        <name>Mg(2+)</name>
        <dbReference type="ChEBI" id="CHEBI:18420"/>
    </ligand>
</feature>
<keyword evidence="3 7" id="KW-0547">Nucleotide-binding</keyword>
<feature type="binding site" evidence="7">
    <location>
        <position position="123"/>
    </location>
    <ligand>
        <name>ATP</name>
        <dbReference type="ChEBI" id="CHEBI:30616"/>
    </ligand>
</feature>
<feature type="binding site" evidence="7">
    <location>
        <begin position="14"/>
        <end position="19"/>
    </location>
    <ligand>
        <name>ATP</name>
        <dbReference type="ChEBI" id="CHEBI:30616"/>
    </ligand>
</feature>
<dbReference type="Pfam" id="PF01202">
    <property type="entry name" value="SKI"/>
    <property type="match status" value="1"/>
</dbReference>
<dbReference type="CDD" id="cd00464">
    <property type="entry name" value="SK"/>
    <property type="match status" value="1"/>
</dbReference>
<protein>
    <recommendedName>
        <fullName evidence="7">Shikimate kinase</fullName>
        <shortName evidence="7">SK</shortName>
        <ecNumber evidence="7">2.7.1.71</ecNumber>
    </recommendedName>
</protein>
<comment type="subcellular location">
    <subcellularLocation>
        <location evidence="7">Cytoplasm</location>
    </subcellularLocation>
</comment>
<keyword evidence="7" id="KW-0479">Metal-binding</keyword>
<comment type="subunit">
    <text evidence="7">Monomer.</text>
</comment>
<comment type="similarity">
    <text evidence="7">Belongs to the shikimate kinase family.</text>
</comment>
<comment type="catalytic activity">
    <reaction evidence="7">
        <text>shikimate + ATP = 3-phosphoshikimate + ADP + H(+)</text>
        <dbReference type="Rhea" id="RHEA:13121"/>
        <dbReference type="ChEBI" id="CHEBI:15378"/>
        <dbReference type="ChEBI" id="CHEBI:30616"/>
        <dbReference type="ChEBI" id="CHEBI:36208"/>
        <dbReference type="ChEBI" id="CHEBI:145989"/>
        <dbReference type="ChEBI" id="CHEBI:456216"/>
        <dbReference type="EC" id="2.7.1.71"/>
    </reaction>
</comment>
<sequence>MSKGLKIVLLGYMASGKSTVGELLSQKLNLPFKDLDDEIEQVVGMSVEQIFDKKGELFFRKKETEILKQVMGSEDGFVLALGGGTPCYANNIDIVHINTSNTFYLKLTIGSLVSRISREKDKRPLVANIMDHDLPEFVGKHIFERNQFYLLAKQIIDCNQKSVEDIAKEISRTLI</sequence>
<keyword evidence="1 7" id="KW-0028">Amino-acid biosynthesis</keyword>
<evidence type="ECO:0000256" key="1">
    <source>
        <dbReference type="ARBA" id="ARBA00022605"/>
    </source>
</evidence>
<comment type="cofactor">
    <cofactor evidence="7">
        <name>Mg(2+)</name>
        <dbReference type="ChEBI" id="CHEBI:18420"/>
    </cofactor>
    <text evidence="7">Binds 1 Mg(2+) ion per subunit.</text>
</comment>
<name>A0ABU3AEI4_9FLAO</name>
<dbReference type="HAMAP" id="MF_00109">
    <property type="entry name" value="Shikimate_kinase"/>
    <property type="match status" value="1"/>
</dbReference>
<feature type="binding site" evidence="7">
    <location>
        <position position="36"/>
    </location>
    <ligand>
        <name>substrate</name>
    </ligand>
</feature>
<evidence type="ECO:0000256" key="7">
    <source>
        <dbReference type="HAMAP-Rule" id="MF_00109"/>
    </source>
</evidence>
<dbReference type="InterPro" id="IPR031322">
    <property type="entry name" value="Shikimate/glucono_kinase"/>
</dbReference>
<comment type="caution">
    <text evidence="7">Lacks conserved residue(s) required for the propagation of feature annotation.</text>
</comment>
<organism evidence="8 9">
    <name type="scientific">Croceitalea rosinachiae</name>
    <dbReference type="NCBI Taxonomy" id="3075596"/>
    <lineage>
        <taxon>Bacteria</taxon>
        <taxon>Pseudomonadati</taxon>
        <taxon>Bacteroidota</taxon>
        <taxon>Flavobacteriia</taxon>
        <taxon>Flavobacteriales</taxon>
        <taxon>Flavobacteriaceae</taxon>
        <taxon>Croceitalea</taxon>
    </lineage>
</organism>
<keyword evidence="5 7" id="KW-0067">ATP-binding</keyword>
<feature type="binding site" evidence="7">
    <location>
        <position position="83"/>
    </location>
    <ligand>
        <name>substrate</name>
    </ligand>
</feature>
<comment type="function">
    <text evidence="7">Catalyzes the specific phosphorylation of the 3-hydroxyl group of shikimic acid using ATP as a cosubstrate.</text>
</comment>
<dbReference type="PANTHER" id="PTHR21087:SF16">
    <property type="entry name" value="SHIKIMATE KINASE 1, CHLOROPLASTIC"/>
    <property type="match status" value="1"/>
</dbReference>
<evidence type="ECO:0000256" key="3">
    <source>
        <dbReference type="ARBA" id="ARBA00022741"/>
    </source>
</evidence>
<dbReference type="EMBL" id="JAVRHR010000003">
    <property type="protein sequence ID" value="MDT0608328.1"/>
    <property type="molecule type" value="Genomic_DNA"/>
</dbReference>
<comment type="pathway">
    <text evidence="7">Metabolic intermediate biosynthesis; chorismate biosynthesis; chorismate from D-erythrose 4-phosphate and phosphoenolpyruvate: step 5/7.</text>
</comment>
<dbReference type="GO" id="GO:0016301">
    <property type="term" value="F:kinase activity"/>
    <property type="evidence" value="ECO:0007669"/>
    <property type="project" value="UniProtKB-KW"/>
</dbReference>
<dbReference type="PRINTS" id="PR01100">
    <property type="entry name" value="SHIKIMTKNASE"/>
</dbReference>
<dbReference type="SUPFAM" id="SSF52540">
    <property type="entry name" value="P-loop containing nucleoside triphosphate hydrolases"/>
    <property type="match status" value="1"/>
</dbReference>
<dbReference type="Proteomes" id="UP001255246">
    <property type="component" value="Unassembled WGS sequence"/>
</dbReference>
<dbReference type="Gene3D" id="3.40.50.300">
    <property type="entry name" value="P-loop containing nucleotide triphosphate hydrolases"/>
    <property type="match status" value="1"/>
</dbReference>
<keyword evidence="7" id="KW-0963">Cytoplasm</keyword>
<comment type="caution">
    <text evidence="8">The sequence shown here is derived from an EMBL/GenBank/DDBJ whole genome shotgun (WGS) entry which is preliminary data.</text>
</comment>
<feature type="binding site" evidence="7">
    <location>
        <position position="145"/>
    </location>
    <ligand>
        <name>substrate</name>
    </ligand>
</feature>